<proteinExistence type="predicted"/>
<accession>A0A1X2GSH4</accession>
<organism evidence="2 3">
    <name type="scientific">Hesseltinella vesiculosa</name>
    <dbReference type="NCBI Taxonomy" id="101127"/>
    <lineage>
        <taxon>Eukaryota</taxon>
        <taxon>Fungi</taxon>
        <taxon>Fungi incertae sedis</taxon>
        <taxon>Mucoromycota</taxon>
        <taxon>Mucoromycotina</taxon>
        <taxon>Mucoromycetes</taxon>
        <taxon>Mucorales</taxon>
        <taxon>Cunninghamellaceae</taxon>
        <taxon>Hesseltinella</taxon>
    </lineage>
</organism>
<reference evidence="2 3" key="1">
    <citation type="submission" date="2016-07" db="EMBL/GenBank/DDBJ databases">
        <title>Pervasive Adenine N6-methylation of Active Genes in Fungi.</title>
        <authorList>
            <consortium name="DOE Joint Genome Institute"/>
            <person name="Mondo S.J."/>
            <person name="Dannebaum R.O."/>
            <person name="Kuo R.C."/>
            <person name="Labutti K."/>
            <person name="Haridas S."/>
            <person name="Kuo A."/>
            <person name="Salamov A."/>
            <person name="Ahrendt S.R."/>
            <person name="Lipzen A."/>
            <person name="Sullivan W."/>
            <person name="Andreopoulos W.B."/>
            <person name="Clum A."/>
            <person name="Lindquist E."/>
            <person name="Daum C."/>
            <person name="Ramamoorthy G.K."/>
            <person name="Gryganskyi A."/>
            <person name="Culley D."/>
            <person name="Magnuson J.K."/>
            <person name="James T.Y."/>
            <person name="O'Malley M.A."/>
            <person name="Stajich J.E."/>
            <person name="Spatafora J.W."/>
            <person name="Visel A."/>
            <person name="Grigoriev I.V."/>
        </authorList>
    </citation>
    <scope>NUCLEOTIDE SEQUENCE [LARGE SCALE GENOMIC DNA]</scope>
    <source>
        <strain evidence="2 3">NRRL 3301</strain>
    </source>
</reference>
<evidence type="ECO:0000313" key="2">
    <source>
        <dbReference type="EMBL" id="ORX60401.1"/>
    </source>
</evidence>
<name>A0A1X2GSH4_9FUNG</name>
<comment type="caution">
    <text evidence="2">The sequence shown here is derived from an EMBL/GenBank/DDBJ whole genome shotgun (WGS) entry which is preliminary data.</text>
</comment>
<feature type="region of interest" description="Disordered" evidence="1">
    <location>
        <begin position="64"/>
        <end position="87"/>
    </location>
</feature>
<dbReference type="AlphaFoldDB" id="A0A1X2GSH4"/>
<feature type="compositionally biased region" description="Low complexity" evidence="1">
    <location>
        <begin position="190"/>
        <end position="209"/>
    </location>
</feature>
<evidence type="ECO:0000256" key="1">
    <source>
        <dbReference type="SAM" id="MobiDB-lite"/>
    </source>
</evidence>
<evidence type="ECO:0000313" key="3">
    <source>
        <dbReference type="Proteomes" id="UP000242146"/>
    </source>
</evidence>
<feature type="compositionally biased region" description="Basic and acidic residues" evidence="1">
    <location>
        <begin position="69"/>
        <end position="82"/>
    </location>
</feature>
<gene>
    <name evidence="2" type="ORF">DM01DRAFT_1404678</name>
</gene>
<dbReference type="Proteomes" id="UP000242146">
    <property type="component" value="Unassembled WGS sequence"/>
</dbReference>
<feature type="compositionally biased region" description="Polar residues" evidence="1">
    <location>
        <begin position="214"/>
        <end position="228"/>
    </location>
</feature>
<protein>
    <submittedName>
        <fullName evidence="2">Uncharacterized protein</fullName>
    </submittedName>
</protein>
<feature type="region of interest" description="Disordered" evidence="1">
    <location>
        <begin position="190"/>
        <end position="228"/>
    </location>
</feature>
<keyword evidence="3" id="KW-1185">Reference proteome</keyword>
<dbReference type="EMBL" id="MCGT01000004">
    <property type="protein sequence ID" value="ORX60401.1"/>
    <property type="molecule type" value="Genomic_DNA"/>
</dbReference>
<sequence length="228" mass="26147">MADDKWMAWKKRQQQERYDVVLSQVRHLQLDNVQWPPLTFDNQHAAFIDTATEQQASSFVTAQQAYVDPSRHPPSDSQEPPKSKSSPVHKKSIVFKFNVDATEFVPRTVVGKLSLYHVIQSPLAKAPKPNTVGPRWPFGRGSYKKLYSVTKNRYRHSTSHESHDNYFPYIDQQVGQYVLLHPFYGPVQFSNPPSSSPSTSAPPFAPRTSHSQKSRYGSSFRWNQNTKK</sequence>